<dbReference type="GO" id="GO:0005975">
    <property type="term" value="P:carbohydrate metabolic process"/>
    <property type="evidence" value="ECO:0007669"/>
    <property type="project" value="InterPro"/>
</dbReference>
<gene>
    <name evidence="2" type="primary">egl1</name>
    <name evidence="2" type="ORF">SPIL2461_LOCUS17860</name>
</gene>
<feature type="chain" id="PRO_5032865009" evidence="1">
    <location>
        <begin position="16"/>
        <end position="388"/>
    </location>
</feature>
<reference evidence="2" key="1">
    <citation type="submission" date="2021-02" db="EMBL/GenBank/DDBJ databases">
        <authorList>
            <person name="Dougan E. K."/>
            <person name="Rhodes N."/>
            <person name="Thang M."/>
            <person name="Chan C."/>
        </authorList>
    </citation>
    <scope>NUCLEOTIDE SEQUENCE</scope>
</reference>
<keyword evidence="3" id="KW-1185">Reference proteome</keyword>
<dbReference type="InterPro" id="IPR013320">
    <property type="entry name" value="ConA-like_dom_sf"/>
</dbReference>
<evidence type="ECO:0000313" key="2">
    <source>
        <dbReference type="EMBL" id="CAE7659795.1"/>
    </source>
</evidence>
<evidence type="ECO:0000256" key="1">
    <source>
        <dbReference type="SAM" id="SignalP"/>
    </source>
</evidence>
<sequence>MFRCLVVSSVCLAYAREACEQNGSCNIQEPVSMLQAASKMKANCTGSKCGRGHPAWMGPISVLQSDEGVVPEFQVQEDGTWNTYFLPGASITDKRAVTYGINDKYYLMKYNTADYSKADNFKMIQLNGKTLITEVNLNGAGCGCNVNFFMVSMPAASPGQYGDYYCDGNCVGGNCCPEFDTNEMNTNALQVTNHNCWNPWSKNTCDGNGDPEMKFYPGEYGPGGNNAIDTNKPFFFSVQVREVIVGDGSPDNHLIVETRAWQGDKVVAKSMGGVNNPMNGMWGNFANGMVLVIDYWQSQDLTWLDGSACHAPEYCSGNKATLSNMQLISNDNPQLSASCPSSEGSDCSWAHQGNGACNNDDASEGWCRCCCTETALVPRCLWSGYSAF</sequence>
<dbReference type="SUPFAM" id="SSF49899">
    <property type="entry name" value="Concanavalin A-like lectins/glucanases"/>
    <property type="match status" value="1"/>
</dbReference>
<dbReference type="OrthoDB" id="248923at2759"/>
<evidence type="ECO:0000313" key="3">
    <source>
        <dbReference type="Proteomes" id="UP000649617"/>
    </source>
</evidence>
<name>A0A812VV81_SYMPI</name>
<dbReference type="EMBL" id="CAJNIZ010043416">
    <property type="protein sequence ID" value="CAE7659795.1"/>
    <property type="molecule type" value="Genomic_DNA"/>
</dbReference>
<dbReference type="Gene3D" id="2.70.100.10">
    <property type="entry name" value="Glycoside hydrolase, family 7, domain"/>
    <property type="match status" value="1"/>
</dbReference>
<protein>
    <submittedName>
        <fullName evidence="2">Egl1 protein</fullName>
    </submittedName>
</protein>
<dbReference type="Proteomes" id="UP000649617">
    <property type="component" value="Unassembled WGS sequence"/>
</dbReference>
<accession>A0A812VV81</accession>
<feature type="signal peptide" evidence="1">
    <location>
        <begin position="1"/>
        <end position="15"/>
    </location>
</feature>
<dbReference type="GO" id="GO:0004553">
    <property type="term" value="F:hydrolase activity, hydrolyzing O-glycosyl compounds"/>
    <property type="evidence" value="ECO:0007669"/>
    <property type="project" value="InterPro"/>
</dbReference>
<dbReference type="InterPro" id="IPR037019">
    <property type="entry name" value="Glyco_hydro_7_sf"/>
</dbReference>
<keyword evidence="1" id="KW-0732">Signal</keyword>
<proteinExistence type="predicted"/>
<dbReference type="AlphaFoldDB" id="A0A812VV81"/>
<organism evidence="2 3">
    <name type="scientific">Symbiodinium pilosum</name>
    <name type="common">Dinoflagellate</name>
    <dbReference type="NCBI Taxonomy" id="2952"/>
    <lineage>
        <taxon>Eukaryota</taxon>
        <taxon>Sar</taxon>
        <taxon>Alveolata</taxon>
        <taxon>Dinophyceae</taxon>
        <taxon>Suessiales</taxon>
        <taxon>Symbiodiniaceae</taxon>
        <taxon>Symbiodinium</taxon>
    </lineage>
</organism>
<comment type="caution">
    <text evidence="2">The sequence shown here is derived from an EMBL/GenBank/DDBJ whole genome shotgun (WGS) entry which is preliminary data.</text>
</comment>